<dbReference type="AlphaFoldDB" id="A0A1W1BKX2"/>
<dbReference type="EMBL" id="FPHD01000024">
    <property type="protein sequence ID" value="SFV54121.1"/>
    <property type="molecule type" value="Genomic_DNA"/>
</dbReference>
<feature type="transmembrane region" description="Helical" evidence="1">
    <location>
        <begin position="6"/>
        <end position="29"/>
    </location>
</feature>
<organism evidence="3">
    <name type="scientific">hydrothermal vent metagenome</name>
    <dbReference type="NCBI Taxonomy" id="652676"/>
    <lineage>
        <taxon>unclassified sequences</taxon>
        <taxon>metagenomes</taxon>
        <taxon>ecological metagenomes</taxon>
    </lineage>
</organism>
<name>A0A1W1BKX2_9ZZZZ</name>
<sequence length="317" mass="35916">MYSKANYTIVGIFVILFSAGLVWFAFWLAKYGIHREFDTYELFMKESVAGLSKDSVVKLRGVDIGRVSEIRIDPNNIERIEIFLKIKKGVPIKEDMVAHTQMLGVTGLLSIEIDGGTNEAKTLKPTEDHIPVIPTAPSWFTKTTQGLGTLSERITMMVDKIQKLLSEKNIETLGKVFDNTEKVTAKAEDVEQKAITSLESVDKTLQEFRLSVKSMNEKLTNATKDFKVMQKDFGSIKKVTVPTVTQIMKTAKNFNRMTLKIEKSLDRGDYNIKKIFEPFLVDINIVSEQINDLAKELKESPNDLLFKSRKQRRGPGE</sequence>
<keyword evidence="1" id="KW-0472">Membrane</keyword>
<evidence type="ECO:0000259" key="2">
    <source>
        <dbReference type="Pfam" id="PF02470"/>
    </source>
</evidence>
<keyword evidence="1" id="KW-1133">Transmembrane helix</keyword>
<evidence type="ECO:0000256" key="1">
    <source>
        <dbReference type="SAM" id="Phobius"/>
    </source>
</evidence>
<evidence type="ECO:0000313" key="3">
    <source>
        <dbReference type="EMBL" id="SFV54121.1"/>
    </source>
</evidence>
<protein>
    <submittedName>
        <fullName evidence="3">Possible ABC transport system periplasmic substrate-binding protein</fullName>
    </submittedName>
</protein>
<dbReference type="PANTHER" id="PTHR36698">
    <property type="entry name" value="BLL5892 PROTEIN"/>
    <property type="match status" value="1"/>
</dbReference>
<feature type="domain" description="Mce/MlaD" evidence="2">
    <location>
        <begin position="40"/>
        <end position="116"/>
    </location>
</feature>
<dbReference type="Pfam" id="PF02470">
    <property type="entry name" value="MlaD"/>
    <property type="match status" value="1"/>
</dbReference>
<gene>
    <name evidence="3" type="ORF">MNB_SV-8-354</name>
</gene>
<dbReference type="InterPro" id="IPR003399">
    <property type="entry name" value="Mce/MlaD"/>
</dbReference>
<dbReference type="PANTHER" id="PTHR36698:SF2">
    <property type="entry name" value="MCE_MLAD DOMAIN-CONTAINING PROTEIN"/>
    <property type="match status" value="1"/>
</dbReference>
<reference evidence="3" key="1">
    <citation type="submission" date="2016-10" db="EMBL/GenBank/DDBJ databases">
        <authorList>
            <person name="de Groot N.N."/>
        </authorList>
    </citation>
    <scope>NUCLEOTIDE SEQUENCE</scope>
</reference>
<accession>A0A1W1BKX2</accession>
<proteinExistence type="predicted"/>
<keyword evidence="1" id="KW-0812">Transmembrane</keyword>